<organism evidence="2 3">
    <name type="scientific">Ureibacillus massiliensis 4400831 = CIP 108448 = CCUG 49529</name>
    <dbReference type="NCBI Taxonomy" id="1211035"/>
    <lineage>
        <taxon>Bacteria</taxon>
        <taxon>Bacillati</taxon>
        <taxon>Bacillota</taxon>
        <taxon>Bacilli</taxon>
        <taxon>Bacillales</taxon>
        <taxon>Caryophanaceae</taxon>
        <taxon>Ureibacillus</taxon>
    </lineage>
</organism>
<protein>
    <submittedName>
        <fullName evidence="2">Uncharacterized protein</fullName>
    </submittedName>
</protein>
<evidence type="ECO:0000313" key="3">
    <source>
        <dbReference type="Proteomes" id="UP000030595"/>
    </source>
</evidence>
<proteinExistence type="predicted"/>
<dbReference type="Proteomes" id="UP000030595">
    <property type="component" value="Unassembled WGS sequence"/>
</dbReference>
<keyword evidence="1" id="KW-0732">Signal</keyword>
<gene>
    <name evidence="2" type="ORF">CD30_13355</name>
</gene>
<reference evidence="2 3" key="1">
    <citation type="submission" date="2014-02" db="EMBL/GenBank/DDBJ databases">
        <title>Draft genome sequence of Lysinibacillus massiliensis CCUG 49529.</title>
        <authorList>
            <person name="Zhang F."/>
            <person name="Wang G."/>
            <person name="Zhang L."/>
        </authorList>
    </citation>
    <scope>NUCLEOTIDE SEQUENCE [LARGE SCALE GENOMIC DNA]</scope>
    <source>
        <strain evidence="2 3">CCUG 49529</strain>
    </source>
</reference>
<comment type="caution">
    <text evidence="2">The sequence shown here is derived from an EMBL/GenBank/DDBJ whole genome shotgun (WGS) entry which is preliminary data.</text>
</comment>
<evidence type="ECO:0000313" key="2">
    <source>
        <dbReference type="EMBL" id="KGR90133.1"/>
    </source>
</evidence>
<keyword evidence="3" id="KW-1185">Reference proteome</keyword>
<evidence type="ECO:0000256" key="1">
    <source>
        <dbReference type="SAM" id="SignalP"/>
    </source>
</evidence>
<dbReference type="EMBL" id="JPVQ01000025">
    <property type="protein sequence ID" value="KGR90133.1"/>
    <property type="molecule type" value="Genomic_DNA"/>
</dbReference>
<feature type="signal peptide" evidence="1">
    <location>
        <begin position="1"/>
        <end position="30"/>
    </location>
</feature>
<feature type="chain" id="PRO_5002014393" evidence="1">
    <location>
        <begin position="31"/>
        <end position="410"/>
    </location>
</feature>
<accession>A0A0A3J4N1</accession>
<dbReference type="AlphaFoldDB" id="A0A0A3J4N1"/>
<name>A0A0A3J4N1_9BACL</name>
<dbReference type="OrthoDB" id="2990826at2"/>
<sequence>MFKIPKKVSKKILVPITAALFISSAVPAFAIFDENSSVGASFDWSVKGSTAGSYQGDAYTPVGYWNDIKFDSSQIQKINIDYHETFEIKNVNDQIGHTGWYASNIPNVSFDRDDDNKNGLSEEIEATETEPYENLRANTNYYFHTSWYDSNKRSGSGKFRFTQQRSAYGPDSDFNWEYQAVHYDVIHEKNYSYGASALLDNINNDFASNTADASELIENNNKTLLKNKSVDVSEVSEISEDNQVENELRVTKNINNLEDLNEYKKLQGELVKELKKENVEVLITLNGALSEQEVKQLANKYGIEISDFEIKAIDNNTSEWVTIGGVPTENGDLYHDEYFNNVTNGLDLSVEGYTMIEGTIKDFNLNDLEKIQSDDKVFLADIMGEYAKQVYGKDVDVINGDIAQKIDKLK</sequence>
<dbReference type="RefSeq" id="WP_036177667.1">
    <property type="nucleotide sequence ID" value="NZ_AVCZ01000025.1"/>
</dbReference>